<evidence type="ECO:0000256" key="13">
    <source>
        <dbReference type="PIRSR" id="PIRSR602401-1"/>
    </source>
</evidence>
<gene>
    <name evidence="16" type="ORF">BDV98DRAFT_568390</name>
</gene>
<dbReference type="InterPro" id="IPR017972">
    <property type="entry name" value="Cyt_P450_CS"/>
</dbReference>
<comment type="similarity">
    <text evidence="4 14">Belongs to the cytochrome P450 family.</text>
</comment>
<dbReference type="PROSITE" id="PS00086">
    <property type="entry name" value="CYTOCHROME_P450"/>
    <property type="match status" value="1"/>
</dbReference>
<keyword evidence="10 13" id="KW-0408">Iron</keyword>
<dbReference type="AlphaFoldDB" id="A0A5C3QRR9"/>
<comment type="subcellular location">
    <subcellularLocation>
        <location evidence="2">Membrane</location>
    </subcellularLocation>
</comment>
<evidence type="ECO:0000313" key="17">
    <source>
        <dbReference type="Proteomes" id="UP000305067"/>
    </source>
</evidence>
<evidence type="ECO:0000256" key="2">
    <source>
        <dbReference type="ARBA" id="ARBA00004370"/>
    </source>
</evidence>
<dbReference type="GO" id="GO:0016705">
    <property type="term" value="F:oxidoreductase activity, acting on paired donors, with incorporation or reduction of molecular oxygen"/>
    <property type="evidence" value="ECO:0007669"/>
    <property type="project" value="InterPro"/>
</dbReference>
<keyword evidence="8" id="KW-1133">Transmembrane helix</keyword>
<dbReference type="PRINTS" id="PR00463">
    <property type="entry name" value="EP450I"/>
</dbReference>
<organism evidence="16 17">
    <name type="scientific">Pterulicium gracile</name>
    <dbReference type="NCBI Taxonomy" id="1884261"/>
    <lineage>
        <taxon>Eukaryota</taxon>
        <taxon>Fungi</taxon>
        <taxon>Dikarya</taxon>
        <taxon>Basidiomycota</taxon>
        <taxon>Agaricomycotina</taxon>
        <taxon>Agaricomycetes</taxon>
        <taxon>Agaricomycetidae</taxon>
        <taxon>Agaricales</taxon>
        <taxon>Pleurotineae</taxon>
        <taxon>Pterulaceae</taxon>
        <taxon>Pterulicium</taxon>
    </lineage>
</organism>
<dbReference type="GO" id="GO:0016020">
    <property type="term" value="C:membrane"/>
    <property type="evidence" value="ECO:0007669"/>
    <property type="project" value="UniProtKB-SubCell"/>
</dbReference>
<dbReference type="Proteomes" id="UP000305067">
    <property type="component" value="Unassembled WGS sequence"/>
</dbReference>
<evidence type="ECO:0000256" key="9">
    <source>
        <dbReference type="ARBA" id="ARBA00023002"/>
    </source>
</evidence>
<evidence type="ECO:0000256" key="7">
    <source>
        <dbReference type="ARBA" id="ARBA00022723"/>
    </source>
</evidence>
<feature type="signal peptide" evidence="15">
    <location>
        <begin position="1"/>
        <end position="24"/>
    </location>
</feature>
<dbReference type="InterPro" id="IPR036396">
    <property type="entry name" value="Cyt_P450_sf"/>
</dbReference>
<evidence type="ECO:0000256" key="12">
    <source>
        <dbReference type="ARBA" id="ARBA00023136"/>
    </source>
</evidence>
<dbReference type="EMBL" id="ML178826">
    <property type="protein sequence ID" value="TFL01054.1"/>
    <property type="molecule type" value="Genomic_DNA"/>
</dbReference>
<dbReference type="InterPro" id="IPR050121">
    <property type="entry name" value="Cytochrome_P450_monoxygenase"/>
</dbReference>
<keyword evidence="11 14" id="KW-0503">Monooxygenase</keyword>
<proteinExistence type="inferred from homology"/>
<dbReference type="Gene3D" id="1.10.630.10">
    <property type="entry name" value="Cytochrome P450"/>
    <property type="match status" value="1"/>
</dbReference>
<dbReference type="GO" id="GO:0005506">
    <property type="term" value="F:iron ion binding"/>
    <property type="evidence" value="ECO:0007669"/>
    <property type="project" value="InterPro"/>
</dbReference>
<keyword evidence="9 14" id="KW-0560">Oxidoreductase</keyword>
<dbReference type="InterPro" id="IPR002401">
    <property type="entry name" value="Cyt_P450_E_grp-I"/>
</dbReference>
<comment type="cofactor">
    <cofactor evidence="1 13">
        <name>heme</name>
        <dbReference type="ChEBI" id="CHEBI:30413"/>
    </cofactor>
</comment>
<evidence type="ECO:0000256" key="15">
    <source>
        <dbReference type="SAM" id="SignalP"/>
    </source>
</evidence>
<dbReference type="GO" id="GO:0004497">
    <property type="term" value="F:monooxygenase activity"/>
    <property type="evidence" value="ECO:0007669"/>
    <property type="project" value="UniProtKB-KW"/>
</dbReference>
<reference evidence="16 17" key="1">
    <citation type="journal article" date="2019" name="Nat. Ecol. Evol.">
        <title>Megaphylogeny resolves global patterns of mushroom evolution.</title>
        <authorList>
            <person name="Varga T."/>
            <person name="Krizsan K."/>
            <person name="Foldi C."/>
            <person name="Dima B."/>
            <person name="Sanchez-Garcia M."/>
            <person name="Sanchez-Ramirez S."/>
            <person name="Szollosi G.J."/>
            <person name="Szarkandi J.G."/>
            <person name="Papp V."/>
            <person name="Albert L."/>
            <person name="Andreopoulos W."/>
            <person name="Angelini C."/>
            <person name="Antonin V."/>
            <person name="Barry K.W."/>
            <person name="Bougher N.L."/>
            <person name="Buchanan P."/>
            <person name="Buyck B."/>
            <person name="Bense V."/>
            <person name="Catcheside P."/>
            <person name="Chovatia M."/>
            <person name="Cooper J."/>
            <person name="Damon W."/>
            <person name="Desjardin D."/>
            <person name="Finy P."/>
            <person name="Geml J."/>
            <person name="Haridas S."/>
            <person name="Hughes K."/>
            <person name="Justo A."/>
            <person name="Karasinski D."/>
            <person name="Kautmanova I."/>
            <person name="Kiss B."/>
            <person name="Kocsube S."/>
            <person name="Kotiranta H."/>
            <person name="LaButti K.M."/>
            <person name="Lechner B.E."/>
            <person name="Liimatainen K."/>
            <person name="Lipzen A."/>
            <person name="Lukacs Z."/>
            <person name="Mihaltcheva S."/>
            <person name="Morgado L.N."/>
            <person name="Niskanen T."/>
            <person name="Noordeloos M.E."/>
            <person name="Ohm R.A."/>
            <person name="Ortiz-Santana B."/>
            <person name="Ovrebo C."/>
            <person name="Racz N."/>
            <person name="Riley R."/>
            <person name="Savchenko A."/>
            <person name="Shiryaev A."/>
            <person name="Soop K."/>
            <person name="Spirin V."/>
            <person name="Szebenyi C."/>
            <person name="Tomsovsky M."/>
            <person name="Tulloss R.E."/>
            <person name="Uehling J."/>
            <person name="Grigoriev I.V."/>
            <person name="Vagvolgyi C."/>
            <person name="Papp T."/>
            <person name="Martin F.M."/>
            <person name="Miettinen O."/>
            <person name="Hibbett D.S."/>
            <person name="Nagy L.G."/>
        </authorList>
    </citation>
    <scope>NUCLEOTIDE SEQUENCE [LARGE SCALE GENOMIC DNA]</scope>
    <source>
        <strain evidence="16 17">CBS 309.79</strain>
    </source>
</reference>
<evidence type="ECO:0000256" key="4">
    <source>
        <dbReference type="ARBA" id="ARBA00010617"/>
    </source>
</evidence>
<comment type="pathway">
    <text evidence="3">Secondary metabolite biosynthesis; terpenoid biosynthesis.</text>
</comment>
<evidence type="ECO:0000256" key="11">
    <source>
        <dbReference type="ARBA" id="ARBA00023033"/>
    </source>
</evidence>
<evidence type="ECO:0000256" key="14">
    <source>
        <dbReference type="RuleBase" id="RU000461"/>
    </source>
</evidence>
<name>A0A5C3QRR9_9AGAR</name>
<keyword evidence="5 13" id="KW-0349">Heme</keyword>
<sequence length="527" mass="59014">MPVSPLFLCFAASVLLIVVRYVVKKRRSNDDVHLVPGPPSAEGHWLWGHERDIAHNNVSGLYTRWFREYGPVVRHKGALLHPDILSIADPVTLKYVLNDNYTNFTKSVYLRPLVDRLMGKGIVWAEGDLHKRYRKALAPAFGPAHLREMADPIFDMANSLRHRLASCLQESGGSSTLDVNEYVQSFALDVVCKLQFNHDTQGGTSEDAKAIADAWSDQINEGLKSSSFYGLLVLRMFPSLGILPLSYFKAQSDIKKILSRNSMKYIVSNDSGMKEEGSELTFLALLLKRINAKGATKLSVIEVVENINTLLIGGFETTSGAIKMCLYDLAMNMDVQTKLREELVSFGREEPDFEELLTGSRLPYLDAVVKESIRLHPTGGTTDRVATNDDVLPLSQPIELPSGEQVHQIHIRAGQLIQLPMRAINVWEEGERFWPERWLNKETAPSKLGGWSNMSSFSEGPRMCLGWKLAVLEMKIAIFTLVKDFSFCDTGDTIETRISTTYQTRVVGREHEGAQLPMKVSLLEKSG</sequence>
<keyword evidence="6" id="KW-0812">Transmembrane</keyword>
<evidence type="ECO:0000256" key="10">
    <source>
        <dbReference type="ARBA" id="ARBA00023004"/>
    </source>
</evidence>
<dbReference type="STRING" id="1884261.A0A5C3QRR9"/>
<evidence type="ECO:0000256" key="8">
    <source>
        <dbReference type="ARBA" id="ARBA00022989"/>
    </source>
</evidence>
<evidence type="ECO:0000256" key="1">
    <source>
        <dbReference type="ARBA" id="ARBA00001971"/>
    </source>
</evidence>
<protein>
    <submittedName>
        <fullName evidence="16">Cytochrome P450</fullName>
    </submittedName>
</protein>
<evidence type="ECO:0000256" key="3">
    <source>
        <dbReference type="ARBA" id="ARBA00004721"/>
    </source>
</evidence>
<feature type="chain" id="PRO_5022793572" evidence="15">
    <location>
        <begin position="25"/>
        <end position="527"/>
    </location>
</feature>
<keyword evidence="17" id="KW-1185">Reference proteome</keyword>
<keyword evidence="7 13" id="KW-0479">Metal-binding</keyword>
<evidence type="ECO:0000256" key="5">
    <source>
        <dbReference type="ARBA" id="ARBA00022617"/>
    </source>
</evidence>
<keyword evidence="12" id="KW-0472">Membrane</keyword>
<dbReference type="GO" id="GO:0020037">
    <property type="term" value="F:heme binding"/>
    <property type="evidence" value="ECO:0007669"/>
    <property type="project" value="InterPro"/>
</dbReference>
<dbReference type="PRINTS" id="PR00385">
    <property type="entry name" value="P450"/>
</dbReference>
<dbReference type="InterPro" id="IPR001128">
    <property type="entry name" value="Cyt_P450"/>
</dbReference>
<feature type="binding site" description="axial binding residue" evidence="13">
    <location>
        <position position="464"/>
    </location>
    <ligand>
        <name>heme</name>
        <dbReference type="ChEBI" id="CHEBI:30413"/>
    </ligand>
    <ligandPart>
        <name>Fe</name>
        <dbReference type="ChEBI" id="CHEBI:18248"/>
    </ligandPart>
</feature>
<dbReference type="Pfam" id="PF00067">
    <property type="entry name" value="p450"/>
    <property type="match status" value="1"/>
</dbReference>
<dbReference type="PANTHER" id="PTHR24305:SF166">
    <property type="entry name" value="CYTOCHROME P450 12A4, MITOCHONDRIAL-RELATED"/>
    <property type="match status" value="1"/>
</dbReference>
<dbReference type="SUPFAM" id="SSF48264">
    <property type="entry name" value="Cytochrome P450"/>
    <property type="match status" value="1"/>
</dbReference>
<evidence type="ECO:0000256" key="6">
    <source>
        <dbReference type="ARBA" id="ARBA00022692"/>
    </source>
</evidence>
<dbReference type="PANTHER" id="PTHR24305">
    <property type="entry name" value="CYTOCHROME P450"/>
    <property type="match status" value="1"/>
</dbReference>
<evidence type="ECO:0000313" key="16">
    <source>
        <dbReference type="EMBL" id="TFL01054.1"/>
    </source>
</evidence>
<keyword evidence="15" id="KW-0732">Signal</keyword>
<accession>A0A5C3QRR9</accession>
<dbReference type="OrthoDB" id="1470350at2759"/>